<protein>
    <submittedName>
        <fullName evidence="2">Phosphoesterase</fullName>
    </submittedName>
</protein>
<name>A0A7J2U364_9CREN</name>
<dbReference type="Gene3D" id="3.10.310.30">
    <property type="match status" value="1"/>
</dbReference>
<dbReference type="GO" id="GO:0003676">
    <property type="term" value="F:nucleic acid binding"/>
    <property type="evidence" value="ECO:0007669"/>
    <property type="project" value="InterPro"/>
</dbReference>
<dbReference type="InterPro" id="IPR052968">
    <property type="entry name" value="Nucleotide_metab_enz"/>
</dbReference>
<evidence type="ECO:0000313" key="2">
    <source>
        <dbReference type="EMBL" id="HEM66825.1"/>
    </source>
</evidence>
<dbReference type="EMBL" id="DSEU01000030">
    <property type="protein sequence ID" value="HEM66825.1"/>
    <property type="molecule type" value="Genomic_DNA"/>
</dbReference>
<dbReference type="InterPro" id="IPR003156">
    <property type="entry name" value="DHHA1_dom"/>
</dbReference>
<sequence>MSCIVTHTDIDGVAAAALYTYLTKESGSIVFAEPYNLKKVMYKVHKKRPRKVIVFDLSPNTDTIDFVIGVVELLRERGGSITWFDHHVWDDEWVERLSKAGATLYIDRSTCATGVVARYVKSSISSINRKFVTDLVDGVCSADLWRFEHPMSPFFMRLVRRRDDDEWRLYVYNTLSEGTIWTKEFEEKVANRFTEEVEELSRPMQVEVFDVNGIRIAVVEKSEKVENSILATRVMSLAKAEIVAVVDRSGKISLRSRGVNVRDLALALGGGGHMQAAGAKIDLPITTRIASILRTKALLEHVGRVLKEYADYIKKL</sequence>
<gene>
    <name evidence="2" type="ORF">ENO26_04550</name>
</gene>
<evidence type="ECO:0000259" key="1">
    <source>
        <dbReference type="Pfam" id="PF02272"/>
    </source>
</evidence>
<proteinExistence type="predicted"/>
<dbReference type="PANTHER" id="PTHR42146">
    <property type="entry name" value="3',5'-CYCLIC-NUCLEOTIDE PHOSPHODIESTERASE"/>
    <property type="match status" value="1"/>
</dbReference>
<dbReference type="InterPro" id="IPR038763">
    <property type="entry name" value="DHH_sf"/>
</dbReference>
<dbReference type="AlphaFoldDB" id="A0A7J2U364"/>
<organism evidence="2">
    <name type="scientific">Ignisphaera aggregans</name>
    <dbReference type="NCBI Taxonomy" id="334771"/>
    <lineage>
        <taxon>Archaea</taxon>
        <taxon>Thermoproteota</taxon>
        <taxon>Thermoprotei</taxon>
        <taxon>Desulfurococcales</taxon>
        <taxon>Desulfurococcaceae</taxon>
        <taxon>Ignisphaera</taxon>
    </lineage>
</organism>
<comment type="caution">
    <text evidence="2">The sequence shown here is derived from an EMBL/GenBank/DDBJ whole genome shotgun (WGS) entry which is preliminary data.</text>
</comment>
<reference evidence="2" key="1">
    <citation type="journal article" date="2020" name="mSystems">
        <title>Genome- and Community-Level Interaction Insights into Carbon Utilization and Element Cycling Functions of Hydrothermarchaeota in Hydrothermal Sediment.</title>
        <authorList>
            <person name="Zhou Z."/>
            <person name="Liu Y."/>
            <person name="Xu W."/>
            <person name="Pan J."/>
            <person name="Luo Z.H."/>
            <person name="Li M."/>
        </authorList>
    </citation>
    <scope>NUCLEOTIDE SEQUENCE [LARGE SCALE GENOMIC DNA]</scope>
    <source>
        <strain evidence="2">SpSt-125</strain>
    </source>
</reference>
<dbReference type="PANTHER" id="PTHR42146:SF1">
    <property type="entry name" value="OLIGORIBONUCLEASE NRNB"/>
    <property type="match status" value="1"/>
</dbReference>
<dbReference type="SUPFAM" id="SSF64182">
    <property type="entry name" value="DHH phosphoesterases"/>
    <property type="match status" value="1"/>
</dbReference>
<feature type="domain" description="DHHA1" evidence="1">
    <location>
        <begin position="222"/>
        <end position="283"/>
    </location>
</feature>
<dbReference type="Pfam" id="PF02272">
    <property type="entry name" value="DHHA1"/>
    <property type="match status" value="1"/>
</dbReference>
<accession>A0A7J2U364</accession>